<accession>A0A212IZM2</accession>
<dbReference type="Gene3D" id="3.40.630.30">
    <property type="match status" value="1"/>
</dbReference>
<dbReference type="PROSITE" id="PS51186">
    <property type="entry name" value="GNAT"/>
    <property type="match status" value="1"/>
</dbReference>
<dbReference type="InterPro" id="IPR000182">
    <property type="entry name" value="GNAT_dom"/>
</dbReference>
<organism evidence="2">
    <name type="scientific">uncultured Dysgonomonas sp</name>
    <dbReference type="NCBI Taxonomy" id="206096"/>
    <lineage>
        <taxon>Bacteria</taxon>
        <taxon>Pseudomonadati</taxon>
        <taxon>Bacteroidota</taxon>
        <taxon>Bacteroidia</taxon>
        <taxon>Bacteroidales</taxon>
        <taxon>Dysgonomonadaceae</taxon>
        <taxon>Dysgonomonas</taxon>
        <taxon>environmental samples</taxon>
    </lineage>
</organism>
<dbReference type="GO" id="GO:0016747">
    <property type="term" value="F:acyltransferase activity, transferring groups other than amino-acyl groups"/>
    <property type="evidence" value="ECO:0007669"/>
    <property type="project" value="InterPro"/>
</dbReference>
<protein>
    <recommendedName>
        <fullName evidence="1">N-acetyltransferase domain-containing protein</fullName>
    </recommendedName>
</protein>
<reference evidence="2" key="1">
    <citation type="submission" date="2016-04" db="EMBL/GenBank/DDBJ databases">
        <authorList>
            <person name="Evans L.H."/>
            <person name="Alamgir A."/>
            <person name="Owens N."/>
            <person name="Weber N.D."/>
            <person name="Virtaneva K."/>
            <person name="Barbian K."/>
            <person name="Babar A."/>
            <person name="Rosenke K."/>
        </authorList>
    </citation>
    <scope>NUCLEOTIDE SEQUENCE</scope>
    <source>
        <strain evidence="2">86-1</strain>
    </source>
</reference>
<dbReference type="CDD" id="cd04301">
    <property type="entry name" value="NAT_SF"/>
    <property type="match status" value="1"/>
</dbReference>
<gene>
    <name evidence="2" type="ORF">KL86DYS1_10640</name>
</gene>
<dbReference type="AlphaFoldDB" id="A0A212IZM2"/>
<dbReference type="EMBL" id="FLUM01000001">
    <property type="protein sequence ID" value="SBV92554.1"/>
    <property type="molecule type" value="Genomic_DNA"/>
</dbReference>
<feature type="domain" description="N-acetyltransferase" evidence="1">
    <location>
        <begin position="8"/>
        <end position="173"/>
    </location>
</feature>
<name>A0A212IZM2_9BACT</name>
<dbReference type="PANTHER" id="PTHR43415:SF3">
    <property type="entry name" value="GNAT-FAMILY ACETYLTRANSFERASE"/>
    <property type="match status" value="1"/>
</dbReference>
<dbReference type="InterPro" id="IPR016181">
    <property type="entry name" value="Acyl_CoA_acyltransferase"/>
</dbReference>
<dbReference type="RefSeq" id="WP_296938531.1">
    <property type="nucleotide sequence ID" value="NZ_LT599032.1"/>
</dbReference>
<dbReference type="Pfam" id="PF13302">
    <property type="entry name" value="Acetyltransf_3"/>
    <property type="match status" value="1"/>
</dbReference>
<proteinExistence type="predicted"/>
<evidence type="ECO:0000313" key="2">
    <source>
        <dbReference type="EMBL" id="SBV92554.1"/>
    </source>
</evidence>
<dbReference type="SUPFAM" id="SSF55729">
    <property type="entry name" value="Acyl-CoA N-acyltransferases (Nat)"/>
    <property type="match status" value="1"/>
</dbReference>
<sequence>MLLKNTHISLRAVEPEDLDQLYCWENSTALWVHGNTLAPYSKLVLRQYINDALEMDIFQSRQLRLMIDLTDDKTTIGTIDLYEIDAHNRRAGIGILIDETYRKKGYASQALSLMADYAFNFLYLHQLYAYISVSNIKSIGLFAKAGYKEVGILKEWIQRGDKFEDVQLSQLINNK</sequence>
<dbReference type="PANTHER" id="PTHR43415">
    <property type="entry name" value="SPERMIDINE N(1)-ACETYLTRANSFERASE"/>
    <property type="match status" value="1"/>
</dbReference>
<evidence type="ECO:0000259" key="1">
    <source>
        <dbReference type="PROSITE" id="PS51186"/>
    </source>
</evidence>